<evidence type="ECO:0000256" key="10">
    <source>
        <dbReference type="HAMAP-Rule" id="MF_00454"/>
    </source>
</evidence>
<comment type="similarity">
    <text evidence="7 10">Belongs to the fluoride channel Fluc/FEX (TC 1.A.43) family.</text>
</comment>
<feature type="transmembrane region" description="Helical" evidence="10">
    <location>
        <begin position="101"/>
        <end position="121"/>
    </location>
</feature>
<evidence type="ECO:0000313" key="12">
    <source>
        <dbReference type="Proteomes" id="UP000308121"/>
    </source>
</evidence>
<evidence type="ECO:0000256" key="1">
    <source>
        <dbReference type="ARBA" id="ARBA00004651"/>
    </source>
</evidence>
<keyword evidence="5 10" id="KW-0472">Membrane</keyword>
<comment type="catalytic activity">
    <reaction evidence="8">
        <text>fluoride(in) = fluoride(out)</text>
        <dbReference type="Rhea" id="RHEA:76159"/>
        <dbReference type="ChEBI" id="CHEBI:17051"/>
    </reaction>
    <physiologicalReaction direction="left-to-right" evidence="8">
        <dbReference type="Rhea" id="RHEA:76160"/>
    </physiologicalReaction>
</comment>
<dbReference type="OrthoDB" id="5148600at2"/>
<comment type="subcellular location">
    <subcellularLocation>
        <location evidence="1 10">Cell membrane</location>
        <topology evidence="1 10">Multi-pass membrane protein</topology>
    </subcellularLocation>
</comment>
<evidence type="ECO:0000256" key="6">
    <source>
        <dbReference type="ARBA" id="ARBA00023303"/>
    </source>
</evidence>
<keyword evidence="10" id="KW-0479">Metal-binding</keyword>
<feature type="binding site" evidence="10">
    <location>
        <position position="79"/>
    </location>
    <ligand>
        <name>Na(+)</name>
        <dbReference type="ChEBI" id="CHEBI:29101"/>
        <note>structural</note>
    </ligand>
</feature>
<dbReference type="PANTHER" id="PTHR28259:SF1">
    <property type="entry name" value="FLUORIDE EXPORT PROTEIN 1-RELATED"/>
    <property type="match status" value="1"/>
</dbReference>
<comment type="activity regulation">
    <text evidence="10">Na(+) is not transported, but it plays an essential structural role and its presence is essential for fluoride channel function.</text>
</comment>
<dbReference type="Pfam" id="PF02537">
    <property type="entry name" value="CRCB"/>
    <property type="match status" value="1"/>
</dbReference>
<accession>A0A7Z8JYN0</accession>
<keyword evidence="4 10" id="KW-1133">Transmembrane helix</keyword>
<protein>
    <recommendedName>
        <fullName evidence="10">Fluoride-specific ion channel FluC</fullName>
    </recommendedName>
</protein>
<keyword evidence="10" id="KW-0813">Transport</keyword>
<feature type="transmembrane region" description="Helical" evidence="10">
    <location>
        <begin position="66"/>
        <end position="86"/>
    </location>
</feature>
<evidence type="ECO:0000313" key="11">
    <source>
        <dbReference type="EMBL" id="TKR23559.1"/>
    </source>
</evidence>
<evidence type="ECO:0000256" key="9">
    <source>
        <dbReference type="ARBA" id="ARBA00049940"/>
    </source>
</evidence>
<dbReference type="Proteomes" id="UP000308121">
    <property type="component" value="Unassembled WGS sequence"/>
</dbReference>
<dbReference type="GO" id="GO:0062054">
    <property type="term" value="F:fluoride channel activity"/>
    <property type="evidence" value="ECO:0007669"/>
    <property type="project" value="UniProtKB-UniRule"/>
</dbReference>
<evidence type="ECO:0000256" key="4">
    <source>
        <dbReference type="ARBA" id="ARBA00022989"/>
    </source>
</evidence>
<name>A0A7Z8JYN0_9CELL</name>
<keyword evidence="3 10" id="KW-0812">Transmembrane</keyword>
<comment type="caution">
    <text evidence="11">The sequence shown here is derived from an EMBL/GenBank/DDBJ whole genome shotgun (WGS) entry which is preliminary data.</text>
</comment>
<evidence type="ECO:0000256" key="7">
    <source>
        <dbReference type="ARBA" id="ARBA00035120"/>
    </source>
</evidence>
<reference evidence="11 12" key="1">
    <citation type="submission" date="2019-05" db="EMBL/GenBank/DDBJ databases">
        <title>Genome sequence of Cellulomonas hominis strain CS1.</title>
        <authorList>
            <person name="Belmont J."/>
            <person name="Maclea K.S."/>
        </authorList>
    </citation>
    <scope>NUCLEOTIDE SEQUENCE [LARGE SCALE GENOMIC DNA]</scope>
    <source>
        <strain evidence="11 12">CS1</strain>
    </source>
</reference>
<evidence type="ECO:0000256" key="3">
    <source>
        <dbReference type="ARBA" id="ARBA00022692"/>
    </source>
</evidence>
<organism evidence="11 12">
    <name type="scientific">Cellulomonas hominis</name>
    <dbReference type="NCBI Taxonomy" id="156981"/>
    <lineage>
        <taxon>Bacteria</taxon>
        <taxon>Bacillati</taxon>
        <taxon>Actinomycetota</taxon>
        <taxon>Actinomycetes</taxon>
        <taxon>Micrococcales</taxon>
        <taxon>Cellulomonadaceae</taxon>
        <taxon>Cellulomonas</taxon>
    </lineage>
</organism>
<evidence type="ECO:0000256" key="2">
    <source>
        <dbReference type="ARBA" id="ARBA00022475"/>
    </source>
</evidence>
<dbReference type="NCBIfam" id="TIGR00494">
    <property type="entry name" value="crcB"/>
    <property type="match status" value="1"/>
</dbReference>
<dbReference type="GO" id="GO:0005886">
    <property type="term" value="C:plasma membrane"/>
    <property type="evidence" value="ECO:0007669"/>
    <property type="project" value="UniProtKB-SubCell"/>
</dbReference>
<keyword evidence="2 10" id="KW-1003">Cell membrane</keyword>
<comment type="function">
    <text evidence="9 10">Fluoride-specific ion channel. Important for reducing fluoride concentration in the cell, thus reducing its toxicity.</text>
</comment>
<dbReference type="GO" id="GO:0046872">
    <property type="term" value="F:metal ion binding"/>
    <property type="evidence" value="ECO:0007669"/>
    <property type="project" value="UniProtKB-KW"/>
</dbReference>
<sequence>MTPGTFALLSLAGGAGAALRYAVDALVRARTTSPFPWPTTLINLPGCLVLGFITGLVAGRFAGTELSLVLGTGFLGGYTTFSTASYETVDLVRRGHDRTALLYGVGVLVGGVALAAAGYLGGMRV</sequence>
<dbReference type="PANTHER" id="PTHR28259">
    <property type="entry name" value="FLUORIDE EXPORT PROTEIN 1-RELATED"/>
    <property type="match status" value="1"/>
</dbReference>
<dbReference type="RefSeq" id="WP_154729643.1">
    <property type="nucleotide sequence ID" value="NZ_SZYE01000075.1"/>
</dbReference>
<feature type="binding site" evidence="10">
    <location>
        <position position="76"/>
    </location>
    <ligand>
        <name>Na(+)</name>
        <dbReference type="ChEBI" id="CHEBI:29101"/>
        <note>structural</note>
    </ligand>
</feature>
<keyword evidence="10" id="KW-0915">Sodium</keyword>
<gene>
    <name evidence="10 11" type="primary">crcB</name>
    <name evidence="10" type="synonym">fluC</name>
    <name evidence="11" type="ORF">FA014_10530</name>
</gene>
<feature type="transmembrane region" description="Helical" evidence="10">
    <location>
        <begin position="41"/>
        <end position="59"/>
    </location>
</feature>
<evidence type="ECO:0000256" key="5">
    <source>
        <dbReference type="ARBA" id="ARBA00023136"/>
    </source>
</evidence>
<proteinExistence type="inferred from homology"/>
<dbReference type="AlphaFoldDB" id="A0A7Z8JYN0"/>
<dbReference type="EMBL" id="SZYE01000075">
    <property type="protein sequence ID" value="TKR23559.1"/>
    <property type="molecule type" value="Genomic_DNA"/>
</dbReference>
<keyword evidence="6 10" id="KW-0407">Ion channel</keyword>
<dbReference type="HAMAP" id="MF_00454">
    <property type="entry name" value="FluC"/>
    <property type="match status" value="1"/>
</dbReference>
<evidence type="ECO:0000256" key="8">
    <source>
        <dbReference type="ARBA" id="ARBA00035585"/>
    </source>
</evidence>
<dbReference type="InterPro" id="IPR003691">
    <property type="entry name" value="FluC"/>
</dbReference>
<keyword evidence="10" id="KW-0406">Ion transport</keyword>
<dbReference type="GO" id="GO:0140114">
    <property type="term" value="P:cellular detoxification of fluoride"/>
    <property type="evidence" value="ECO:0007669"/>
    <property type="project" value="UniProtKB-UniRule"/>
</dbReference>